<dbReference type="InterPro" id="IPR026341">
    <property type="entry name" value="T9SS_type_B"/>
</dbReference>
<dbReference type="Gene3D" id="2.60.40.10">
    <property type="entry name" value="Immunoglobulins"/>
    <property type="match status" value="1"/>
</dbReference>
<feature type="signal peptide" evidence="1">
    <location>
        <begin position="1"/>
        <end position="25"/>
    </location>
</feature>
<keyword evidence="1" id="KW-0732">Signal</keyword>
<dbReference type="InterPro" id="IPR013783">
    <property type="entry name" value="Ig-like_fold"/>
</dbReference>
<keyword evidence="3" id="KW-1185">Reference proteome</keyword>
<dbReference type="AlphaFoldDB" id="A0A6M6BKC4"/>
<protein>
    <submittedName>
        <fullName evidence="2">T9SS type B sorting domain-containing protein</fullName>
    </submittedName>
</protein>
<sequence length="653" mass="68741">MMKRIVPALLFLFTLSLLPTTLVWAQCTPTVPVGPEFNFQFVDALTKQPITGRFLCLGRKVRIVDRSVPKPANRRNFYKIANPSAACSFAEGDTSVFFTPEREGPLVVSINVNANAGSGSSSGALVVPPAFEVKASPPPTFTLQACGPGTVQVTVTDRTYDSYTVQVGSGPAVAVRSGTQTTFPVTGVTTVTVAGSYVSAELCTNSAQQSFTPLPAPQQPVMQRLAVSGSNTLQFQFAALQPAYTYSLQVADGAAPTGYRTVATVPAAATSYTLAATTPTGCYRLLLTDACQPSTTALSSTNICAVALTATSLDGRNRLTWATSQPGSFVLTRNGQTLRTLPAGTTQYEDPDVTCGEAYTYQLTAVSGSVASVSNEATVTTVSTLAPPAPRLSASFNLRNQVELTAVVPGTPTGGQLTYLRNGSELRTTPNRTLRDSINTLTGSLCYSALFQNACGNRSSSSPTTCPVLLTASSANQEGTLVSLTWTAFQGPDPAVPVSYRVVGLGADGAALGTIAAGTSLAISDLAPLISQQNQQVLRYRIEVTGGGLASPSYSNIATVARALKLFVPTAFTPNGDGLNDVLELKGSYLDNFRFVVIDRNGQEVFKATTRNQTWDGRIGTAAPVPGAYVWRFEANDQANQHVVRQGTVTILR</sequence>
<accession>A0A6M6BKC4</accession>
<reference evidence="2 3" key="1">
    <citation type="submission" date="2020-05" db="EMBL/GenBank/DDBJ databases">
        <title>Complete genome sequence of Hymenobacter sp. TS19 in Coasted Sand Dune.</title>
        <authorList>
            <person name="Lee J.-H."/>
            <person name="Jung J.-H."/>
            <person name="Jeong S."/>
            <person name="Zhao L."/>
            <person name="Kim M.-K."/>
            <person name="Seo H.-S."/>
            <person name="Lim S."/>
        </authorList>
    </citation>
    <scope>NUCLEOTIDE SEQUENCE [LARGE SCALE GENOMIC DNA]</scope>
    <source>
        <strain evidence="2 3">TS19</strain>
    </source>
</reference>
<evidence type="ECO:0000313" key="2">
    <source>
        <dbReference type="EMBL" id="QJX48274.1"/>
    </source>
</evidence>
<name>A0A6M6BKC4_9BACT</name>
<organism evidence="2 3">
    <name type="scientific">Hymenobacter taeanensis</name>
    <dbReference type="NCBI Taxonomy" id="2735321"/>
    <lineage>
        <taxon>Bacteria</taxon>
        <taxon>Pseudomonadati</taxon>
        <taxon>Bacteroidota</taxon>
        <taxon>Cytophagia</taxon>
        <taxon>Cytophagales</taxon>
        <taxon>Hymenobacteraceae</taxon>
        <taxon>Hymenobacter</taxon>
    </lineage>
</organism>
<proteinExistence type="predicted"/>
<dbReference type="RefSeq" id="WP_171592358.1">
    <property type="nucleotide sequence ID" value="NZ_CP053538.1"/>
</dbReference>
<gene>
    <name evidence="2" type="ORF">HMJ29_15600</name>
</gene>
<evidence type="ECO:0000313" key="3">
    <source>
        <dbReference type="Proteomes" id="UP000501623"/>
    </source>
</evidence>
<feature type="chain" id="PRO_5026973651" evidence="1">
    <location>
        <begin position="26"/>
        <end position="653"/>
    </location>
</feature>
<evidence type="ECO:0000256" key="1">
    <source>
        <dbReference type="SAM" id="SignalP"/>
    </source>
</evidence>
<dbReference type="NCBIfam" id="TIGR04131">
    <property type="entry name" value="Bac_Flav_CTERM"/>
    <property type="match status" value="1"/>
</dbReference>
<dbReference type="Pfam" id="PF13585">
    <property type="entry name" value="CHU_C"/>
    <property type="match status" value="1"/>
</dbReference>
<dbReference type="EMBL" id="CP053538">
    <property type="protein sequence ID" value="QJX48274.1"/>
    <property type="molecule type" value="Genomic_DNA"/>
</dbReference>
<dbReference type="Proteomes" id="UP000501623">
    <property type="component" value="Chromosome"/>
</dbReference>
<dbReference type="KEGG" id="hts:HMJ29_15600"/>